<sequence length="155" mass="17484">MITSFLRYRKQLWWRRPFIGLKWFLGAALVALLALAVFIGSVVLAAIVGAIVGALLLGWPIDAWLLRRRFRKSPFHNDEIAFDMSDSGSHIVGRDSEVRIGWASFTRARRFADGLLLFQGPGFFNWLPDSAAVDKAAVANAQELARLHIQDYREV</sequence>
<organism evidence="2 3">
    <name type="scientific">Massilia antarctica</name>
    <dbReference type="NCBI Taxonomy" id="2765360"/>
    <lineage>
        <taxon>Bacteria</taxon>
        <taxon>Pseudomonadati</taxon>
        <taxon>Pseudomonadota</taxon>
        <taxon>Betaproteobacteria</taxon>
        <taxon>Burkholderiales</taxon>
        <taxon>Oxalobacteraceae</taxon>
        <taxon>Telluria group</taxon>
        <taxon>Massilia</taxon>
    </lineage>
</organism>
<feature type="transmembrane region" description="Helical" evidence="1">
    <location>
        <begin position="21"/>
        <end position="39"/>
    </location>
</feature>
<evidence type="ECO:0000313" key="2">
    <source>
        <dbReference type="EMBL" id="QPI48426.1"/>
    </source>
</evidence>
<keyword evidence="1" id="KW-0472">Membrane</keyword>
<keyword evidence="1" id="KW-0812">Transmembrane</keyword>
<dbReference type="EMBL" id="CP065053">
    <property type="protein sequence ID" value="QPI48426.1"/>
    <property type="molecule type" value="Genomic_DNA"/>
</dbReference>
<keyword evidence="3" id="KW-1185">Reference proteome</keyword>
<dbReference type="RefSeq" id="WP_206088046.1">
    <property type="nucleotide sequence ID" value="NZ_CP065053.1"/>
</dbReference>
<feature type="transmembrane region" description="Helical" evidence="1">
    <location>
        <begin position="45"/>
        <end position="66"/>
    </location>
</feature>
<evidence type="ECO:0000256" key="1">
    <source>
        <dbReference type="SAM" id="Phobius"/>
    </source>
</evidence>
<proteinExistence type="predicted"/>
<evidence type="ECO:0008006" key="4">
    <source>
        <dbReference type="Google" id="ProtNLM"/>
    </source>
</evidence>
<reference evidence="2 3" key="1">
    <citation type="submission" date="2020-11" db="EMBL/GenBank/DDBJ databases">
        <authorList>
            <person name="Sun Q."/>
        </authorList>
    </citation>
    <scope>NUCLEOTIDE SEQUENCE [LARGE SCALE GENOMIC DNA]</scope>
    <source>
        <strain evidence="2 3">P8398</strain>
    </source>
</reference>
<dbReference type="Proteomes" id="UP000662888">
    <property type="component" value="Chromosome"/>
</dbReference>
<evidence type="ECO:0000313" key="3">
    <source>
        <dbReference type="Proteomes" id="UP000662888"/>
    </source>
</evidence>
<name>A0AA48WAK3_9BURK</name>
<accession>A0AA48WAK3</accession>
<gene>
    <name evidence="2" type="ORF">IV454_23235</name>
</gene>
<keyword evidence="1" id="KW-1133">Transmembrane helix</keyword>
<protein>
    <recommendedName>
        <fullName evidence="4">YcxB-like protein domain-containing protein</fullName>
    </recommendedName>
</protein>